<keyword evidence="2" id="KW-0472">Membrane</keyword>
<name>A0A834HIH4_RHOSS</name>
<keyword evidence="5" id="KW-1185">Reference proteome</keyword>
<feature type="transmembrane region" description="Helical" evidence="2">
    <location>
        <begin position="312"/>
        <end position="335"/>
    </location>
</feature>
<organism evidence="4 5">
    <name type="scientific">Rhododendron simsii</name>
    <name type="common">Sims's rhododendron</name>
    <dbReference type="NCBI Taxonomy" id="118357"/>
    <lineage>
        <taxon>Eukaryota</taxon>
        <taxon>Viridiplantae</taxon>
        <taxon>Streptophyta</taxon>
        <taxon>Embryophyta</taxon>
        <taxon>Tracheophyta</taxon>
        <taxon>Spermatophyta</taxon>
        <taxon>Magnoliopsida</taxon>
        <taxon>eudicotyledons</taxon>
        <taxon>Gunneridae</taxon>
        <taxon>Pentapetalae</taxon>
        <taxon>asterids</taxon>
        <taxon>Ericales</taxon>
        <taxon>Ericaceae</taxon>
        <taxon>Ericoideae</taxon>
        <taxon>Rhodoreae</taxon>
        <taxon>Rhododendron</taxon>
    </lineage>
</organism>
<feature type="transmembrane region" description="Helical" evidence="2">
    <location>
        <begin position="80"/>
        <end position="102"/>
    </location>
</feature>
<accession>A0A834HIH4</accession>
<feature type="compositionally biased region" description="Polar residues" evidence="1">
    <location>
        <begin position="749"/>
        <end position="762"/>
    </location>
</feature>
<feature type="compositionally biased region" description="Pro residues" evidence="1">
    <location>
        <begin position="724"/>
        <end position="740"/>
    </location>
</feature>
<evidence type="ECO:0000256" key="2">
    <source>
        <dbReference type="SAM" id="Phobius"/>
    </source>
</evidence>
<evidence type="ECO:0000313" key="4">
    <source>
        <dbReference type="EMBL" id="KAF7154819.1"/>
    </source>
</evidence>
<protein>
    <recommendedName>
        <fullName evidence="3">DUF4220 domain-containing protein</fullName>
    </recommendedName>
</protein>
<keyword evidence="2" id="KW-1133">Transmembrane helix</keyword>
<feature type="transmembrane region" description="Helical" evidence="2">
    <location>
        <begin position="46"/>
        <end position="68"/>
    </location>
</feature>
<dbReference type="InterPro" id="IPR025315">
    <property type="entry name" value="DUF4220"/>
</dbReference>
<feature type="domain" description="DUF4220" evidence="3">
    <location>
        <begin position="288"/>
        <end position="424"/>
    </location>
</feature>
<reference evidence="4" key="1">
    <citation type="submission" date="2019-11" db="EMBL/GenBank/DDBJ databases">
        <authorList>
            <person name="Liu Y."/>
            <person name="Hou J."/>
            <person name="Li T.-Q."/>
            <person name="Guan C.-H."/>
            <person name="Wu X."/>
            <person name="Wu H.-Z."/>
            <person name="Ling F."/>
            <person name="Zhang R."/>
            <person name="Shi X.-G."/>
            <person name="Ren J.-P."/>
            <person name="Chen E.-F."/>
            <person name="Sun J.-M."/>
        </authorList>
    </citation>
    <scope>NUCLEOTIDE SEQUENCE</scope>
    <source>
        <strain evidence="4">Adult_tree_wgs_1</strain>
        <tissue evidence="4">Leaves</tissue>
    </source>
</reference>
<dbReference type="AlphaFoldDB" id="A0A834HIH4"/>
<feature type="transmembrane region" description="Helical" evidence="2">
    <location>
        <begin position="355"/>
        <end position="374"/>
    </location>
</feature>
<dbReference type="EMBL" id="WJXA01000001">
    <property type="protein sequence ID" value="KAF7154819.1"/>
    <property type="molecule type" value="Genomic_DNA"/>
</dbReference>
<dbReference type="Pfam" id="PF04578">
    <property type="entry name" value="DUF594"/>
    <property type="match status" value="1"/>
</dbReference>
<gene>
    <name evidence="4" type="ORF">RHSIM_Rhsim01G0023000</name>
</gene>
<dbReference type="Proteomes" id="UP000626092">
    <property type="component" value="Unassembled WGS sequence"/>
</dbReference>
<evidence type="ECO:0000256" key="1">
    <source>
        <dbReference type="SAM" id="MobiDB-lite"/>
    </source>
</evidence>
<dbReference type="PANTHER" id="PTHR31325">
    <property type="entry name" value="OS01G0798800 PROTEIN-RELATED"/>
    <property type="match status" value="1"/>
</dbReference>
<dbReference type="Pfam" id="PF13968">
    <property type="entry name" value="DUF4220"/>
    <property type="match status" value="2"/>
</dbReference>
<feature type="region of interest" description="Disordered" evidence="1">
    <location>
        <begin position="677"/>
        <end position="762"/>
    </location>
</feature>
<keyword evidence="2" id="KW-0812">Transmembrane</keyword>
<dbReference type="OrthoDB" id="1677627at2759"/>
<feature type="transmembrane region" description="Helical" evidence="2">
    <location>
        <begin position="109"/>
        <end position="129"/>
    </location>
</feature>
<feature type="domain" description="DUF4220" evidence="3">
    <location>
        <begin position="51"/>
        <end position="168"/>
    </location>
</feature>
<feature type="compositionally biased region" description="Pro residues" evidence="1">
    <location>
        <begin position="677"/>
        <end position="716"/>
    </location>
</feature>
<dbReference type="InterPro" id="IPR007658">
    <property type="entry name" value="DUF594"/>
</dbReference>
<sequence length="762" mass="86674">MDPIPLWLRRLWDAWDLRALVLLSFTLQIILSIFGDRRKYISSMWINVLVWSAYLMADWVATVALGKLSDVQGSLEKSNLLWAIWAPLLLLHLGGPNSITAYSLEDNQLWLRHLLGLLVQISAAIYVILMSWKNSWFSFMSLPALVAGVIKYGERTWVLKAVSDDKYLHWRPFGSLRDKYSTEGHDYVRVLVVAYERLHLFMGYLVDGGLGLGPVDVDGGPGLGPVDNIVGGIGLGLVDVDGGIGLGLVDVDGGPGLDPVDNIDGGIGIGPVDDDWGNMEDNILRDALEVKTGLMYDLLYTKAAVIYSKGGFIMRCISFGCTVIVLVGLTIQILQLKTKEEDDGHVKENWHEMDIAITVVLTVGAVALEIYAAIEIFSSNWIMLWLIKQGRGEWVIWLSQRFPWLFNREKKYWSQMMGQFDLLGYCLKHTEPEVQISPSRKLIRSVLGHNYEVKWDKSRHKTVYFVHPPVYNAILEYFHKPWIGLSISDSLIRELDGIWAIVGDPNMPGSFLFIVKWVHLATEICYRLEIEWDAGHHFGSDPMTLWMENREASKALSDYMMYLLVMHPSLLPNVGSLFPLERDLSNPRRLAGDARDVNGACHYLLRHEEEYIIRMIAEHLKGKEKQKRWEIIKLIWLRMLQAAAHGPNGFTQKDGHFQKLRQGGELLTLIWFINPSQPPIQSPSDLPPPMRPSDDLPPPMRQPGDQRPPMPPPFQPPGNRRPARPPPMRQPDNQRPPRPPQGDWRPPMQSFSQDSQWMLENN</sequence>
<comment type="caution">
    <text evidence="4">The sequence shown here is derived from an EMBL/GenBank/DDBJ whole genome shotgun (WGS) entry which is preliminary data.</text>
</comment>
<feature type="transmembrane region" description="Helical" evidence="2">
    <location>
        <begin position="15"/>
        <end position="34"/>
    </location>
</feature>
<evidence type="ECO:0000259" key="3">
    <source>
        <dbReference type="Pfam" id="PF13968"/>
    </source>
</evidence>
<evidence type="ECO:0000313" key="5">
    <source>
        <dbReference type="Proteomes" id="UP000626092"/>
    </source>
</evidence>
<proteinExistence type="predicted"/>